<feature type="compositionally biased region" description="Pro residues" evidence="1">
    <location>
        <begin position="594"/>
        <end position="656"/>
    </location>
</feature>
<dbReference type="PANTHER" id="PTHR13802">
    <property type="entry name" value="MUCIN 4-RELATED"/>
    <property type="match status" value="1"/>
</dbReference>
<dbReference type="InterPro" id="IPR001846">
    <property type="entry name" value="VWF_type-D"/>
</dbReference>
<sequence length="670" mass="74170">MKTFYTHCISILLTCTVVTTGFAFQDTTQQVTPTETQFKEELKAVNTVLIDWDMIRGEWMANNLSNIAFNRPLSERTFTEDFTVAEFVDFMPEDKRESIQKIIAENLEDQDTGRVSTQNQWRVMERTFGKVKCSTTSGRTYGDPHISTFDGKSYSFQTVGEFVLSKSTRTSFEVQSRQKASTSDVSLNIAAAMNVNGDRVAFYTNQFPDNFHYEPVRVNGRVAYVNASSLRLSNGGVIRRKSNKSYVVTWPTGEQVMIDFRRTGSFDFMNINVEVPTCNSGEYTGLLGNANGRRNDDLDLSSGRLNDIGFTASDRDVFGGLGGAQREKEREYLRYIASDYAAVYRVNSVTTLFDYGFGQNTATFTDLFFPRQHRSISDIPDGRRNRARRRCLDQGIAPENMNACIFDVAFVDLDPEPNRRIPRATEGVTFKPTPGSGRRPAGTNTNNTPGSSTGRIPGTNPNGNVDGQVNGGTVLSGEDAIKGPVRIDSTFGAAKPQTIANPETVSPSRNESPILTTQEKKPANVITTEKPVEESERKPIQTIEKEPVRTPTPVVKPTKTTERTPPKTVITPRENSPKPRPAPRVITPNKPKATPRPVPTTRPAPKPVPRAKPTPRPAPKPRLAPRPAPKPKATPRPTPRPAPRVTPKATPKPTPRVKPSTPSVVKPRRG</sequence>
<dbReference type="InterPro" id="IPR051495">
    <property type="entry name" value="Epithelial_Barrier/Signaling"/>
</dbReference>
<dbReference type="Proteomes" id="UP000236454">
    <property type="component" value="Unassembled WGS sequence"/>
</dbReference>
<dbReference type="PANTHER" id="PTHR13802:SF52">
    <property type="entry name" value="MUCIN-4"/>
    <property type="match status" value="1"/>
</dbReference>
<feature type="region of interest" description="Disordered" evidence="1">
    <location>
        <begin position="416"/>
        <end position="670"/>
    </location>
</feature>
<evidence type="ECO:0000313" key="5">
    <source>
        <dbReference type="Proteomes" id="UP000236454"/>
    </source>
</evidence>
<feature type="domain" description="VWFD" evidence="3">
    <location>
        <begin position="136"/>
        <end position="330"/>
    </location>
</feature>
<dbReference type="AlphaFoldDB" id="A0A1I6YZJ5"/>
<reference evidence="4 5" key="1">
    <citation type="submission" date="2016-10" db="EMBL/GenBank/DDBJ databases">
        <authorList>
            <person name="de Groot N.N."/>
        </authorList>
    </citation>
    <scope>NUCLEOTIDE SEQUENCE [LARGE SCALE GENOMIC DNA]</scope>
    <source>
        <strain evidence="4 5">CGMCC 1.7005</strain>
    </source>
</reference>
<feature type="compositionally biased region" description="Low complexity" evidence="1">
    <location>
        <begin position="549"/>
        <end position="558"/>
    </location>
</feature>
<proteinExistence type="predicted"/>
<feature type="chain" id="PRO_5014886721" evidence="2">
    <location>
        <begin position="24"/>
        <end position="670"/>
    </location>
</feature>
<accession>A0A1I6YZJ5</accession>
<keyword evidence="5" id="KW-1185">Reference proteome</keyword>
<feature type="compositionally biased region" description="Basic and acidic residues" evidence="1">
    <location>
        <begin position="530"/>
        <end position="548"/>
    </location>
</feature>
<dbReference type="EMBL" id="FPAS01000001">
    <property type="protein sequence ID" value="SFT55887.1"/>
    <property type="molecule type" value="Genomic_DNA"/>
</dbReference>
<evidence type="ECO:0000259" key="3">
    <source>
        <dbReference type="PROSITE" id="PS51233"/>
    </source>
</evidence>
<dbReference type="RefSeq" id="WP_170853691.1">
    <property type="nucleotide sequence ID" value="NZ_FPAS01000001.1"/>
</dbReference>
<name>A0A1I6YZJ5_9FLAO</name>
<evidence type="ECO:0000256" key="2">
    <source>
        <dbReference type="SAM" id="SignalP"/>
    </source>
</evidence>
<dbReference type="Pfam" id="PF00094">
    <property type="entry name" value="VWD"/>
    <property type="match status" value="1"/>
</dbReference>
<protein>
    <submittedName>
        <fullName evidence="4">von Willebrand factor type D domain-containing protein</fullName>
    </submittedName>
</protein>
<dbReference type="STRING" id="477690.SAMN05216474_1317"/>
<feature type="compositionally biased region" description="Polar residues" evidence="1">
    <location>
        <begin position="498"/>
        <end position="517"/>
    </location>
</feature>
<organism evidence="4 5">
    <name type="scientific">Lishizhenia tianjinensis</name>
    <dbReference type="NCBI Taxonomy" id="477690"/>
    <lineage>
        <taxon>Bacteria</taxon>
        <taxon>Pseudomonadati</taxon>
        <taxon>Bacteroidota</taxon>
        <taxon>Flavobacteriia</taxon>
        <taxon>Flavobacteriales</taxon>
        <taxon>Crocinitomicaceae</taxon>
        <taxon>Lishizhenia</taxon>
    </lineage>
</organism>
<feature type="compositionally biased region" description="Low complexity" evidence="1">
    <location>
        <begin position="437"/>
        <end position="455"/>
    </location>
</feature>
<feature type="signal peptide" evidence="2">
    <location>
        <begin position="1"/>
        <end position="23"/>
    </location>
</feature>
<gene>
    <name evidence="4" type="ORF">SAMN05216474_1317</name>
</gene>
<keyword evidence="2" id="KW-0732">Signal</keyword>
<evidence type="ECO:0000313" key="4">
    <source>
        <dbReference type="EMBL" id="SFT55887.1"/>
    </source>
</evidence>
<dbReference type="PROSITE" id="PS51233">
    <property type="entry name" value="VWFD"/>
    <property type="match status" value="1"/>
</dbReference>
<dbReference type="SMART" id="SM00216">
    <property type="entry name" value="VWD"/>
    <property type="match status" value="1"/>
</dbReference>
<feature type="compositionally biased region" description="Polar residues" evidence="1">
    <location>
        <begin position="459"/>
        <end position="473"/>
    </location>
</feature>
<evidence type="ECO:0000256" key="1">
    <source>
        <dbReference type="SAM" id="MobiDB-lite"/>
    </source>
</evidence>